<sequence>MNNMSSISLQATQNEIIRQVLNTQDIHFLDKIKNLFLKKEADDACMVGEEPLAGFSEALKELKDYRDGKIELKPLDDLLNEL</sequence>
<proteinExistence type="predicted"/>
<accession>G6AW00</accession>
<dbReference type="EMBL" id="AFZZ01000074">
    <property type="protein sequence ID" value="EHJ41411.1"/>
    <property type="molecule type" value="Genomic_DNA"/>
</dbReference>
<evidence type="ECO:0000313" key="1">
    <source>
        <dbReference type="EMBL" id="EHJ41411.1"/>
    </source>
</evidence>
<reference evidence="1 2" key="1">
    <citation type="submission" date="2011-08" db="EMBL/GenBank/DDBJ databases">
        <authorList>
            <person name="Weinstock G."/>
            <person name="Sodergren E."/>
            <person name="Clifton S."/>
            <person name="Fulton L."/>
            <person name="Fulton B."/>
            <person name="Courtney L."/>
            <person name="Fronick C."/>
            <person name="Harrison M."/>
            <person name="Strong C."/>
            <person name="Farmer C."/>
            <person name="Delahaunty K."/>
            <person name="Markovic C."/>
            <person name="Hall O."/>
            <person name="Minx P."/>
            <person name="Tomlinson C."/>
            <person name="Mitreva M."/>
            <person name="Hou S."/>
            <person name="Chen J."/>
            <person name="Wollam A."/>
            <person name="Pepin K.H."/>
            <person name="Johnson M."/>
            <person name="Bhonagiri V."/>
            <person name="Zhang X."/>
            <person name="Suruliraj S."/>
            <person name="Warren W."/>
            <person name="Chinwalla A."/>
            <person name="Mardis E.R."/>
            <person name="Wilson R.K."/>
        </authorList>
    </citation>
    <scope>NUCLEOTIDE SEQUENCE [LARGE SCALE GENOMIC DNA]</scope>
    <source>
        <strain evidence="1 2">DSM 18206</strain>
    </source>
</reference>
<dbReference type="HOGENOM" id="CLU_168060_0_0_10"/>
<evidence type="ECO:0000313" key="2">
    <source>
        <dbReference type="Proteomes" id="UP000004407"/>
    </source>
</evidence>
<dbReference type="PATRIC" id="fig|1002367.3.peg.629"/>
<dbReference type="AlphaFoldDB" id="G6AW00"/>
<dbReference type="Proteomes" id="UP000004407">
    <property type="component" value="Unassembled WGS sequence"/>
</dbReference>
<protein>
    <submittedName>
        <fullName evidence="1">Uncharacterized protein</fullName>
    </submittedName>
</protein>
<comment type="caution">
    <text evidence="1">The sequence shown here is derived from an EMBL/GenBank/DDBJ whole genome shotgun (WGS) entry which is preliminary data.</text>
</comment>
<name>G6AW00_9BACT</name>
<organism evidence="1 2">
    <name type="scientific">Leyella stercorea DSM 18206</name>
    <dbReference type="NCBI Taxonomy" id="1002367"/>
    <lineage>
        <taxon>Bacteria</taxon>
        <taxon>Pseudomonadati</taxon>
        <taxon>Bacteroidota</taxon>
        <taxon>Bacteroidia</taxon>
        <taxon>Bacteroidales</taxon>
        <taxon>Prevotellaceae</taxon>
        <taxon>Leyella</taxon>
    </lineage>
</organism>
<gene>
    <name evidence="1" type="ORF">HMPREF0673_00796</name>
</gene>